<dbReference type="EMBL" id="JBHFNT010000047">
    <property type="protein sequence ID" value="MFB2833801.1"/>
    <property type="molecule type" value="Genomic_DNA"/>
</dbReference>
<organism evidence="1 2">
    <name type="scientific">Floridaenema evergladense BLCC-F167</name>
    <dbReference type="NCBI Taxonomy" id="3153639"/>
    <lineage>
        <taxon>Bacteria</taxon>
        <taxon>Bacillati</taxon>
        <taxon>Cyanobacteriota</taxon>
        <taxon>Cyanophyceae</taxon>
        <taxon>Oscillatoriophycideae</taxon>
        <taxon>Aerosakkonematales</taxon>
        <taxon>Aerosakkonemataceae</taxon>
        <taxon>Floridanema</taxon>
        <taxon>Floridanema evergladense</taxon>
    </lineage>
</organism>
<protein>
    <submittedName>
        <fullName evidence="1">Uncharacterized protein</fullName>
    </submittedName>
</protein>
<proteinExistence type="predicted"/>
<keyword evidence="2" id="KW-1185">Reference proteome</keyword>
<evidence type="ECO:0000313" key="1">
    <source>
        <dbReference type="EMBL" id="MFB2833801.1"/>
    </source>
</evidence>
<accession>A0ABV4WFP7</accession>
<gene>
    <name evidence="1" type="ORF">ACE1CA_04645</name>
</gene>
<dbReference type="RefSeq" id="WP_413276253.1">
    <property type="nucleotide sequence ID" value="NZ_JBHFNT010000047.1"/>
</dbReference>
<sequence>MLDVCIKVAQGIYLWYQQGYNPPQLRDNMLAVFQAFKSAYDAKNADKLSKVISDSYSGSLYGTKNKTELWGLFKGTFNTIPLGFNPSLTINIYQVTEDSKEVFQAVIDFKSNISVLFVPVKHIDSDRVFIELCPEKPYGIWKITRIEKIQE</sequence>
<reference evidence="1 2" key="1">
    <citation type="submission" date="2024-09" db="EMBL/GenBank/DDBJ databases">
        <title>Floridaenema gen nov. (Aerosakkonemataceae, Aerosakkonematales ord. nov., Cyanobacteria) from benthic tropical and subtropical fresh waters, with the description of four new species.</title>
        <authorList>
            <person name="Moretto J.A."/>
            <person name="Berthold D.E."/>
            <person name="Lefler F.W."/>
            <person name="Huang I.-S."/>
            <person name="Laughinghouse H. IV."/>
        </authorList>
    </citation>
    <scope>NUCLEOTIDE SEQUENCE [LARGE SCALE GENOMIC DNA]</scope>
    <source>
        <strain evidence="1 2">BLCC-F167</strain>
    </source>
</reference>
<evidence type="ECO:0000313" key="2">
    <source>
        <dbReference type="Proteomes" id="UP001576780"/>
    </source>
</evidence>
<name>A0ABV4WFP7_9CYAN</name>
<dbReference type="Proteomes" id="UP001576780">
    <property type="component" value="Unassembled WGS sequence"/>
</dbReference>
<comment type="caution">
    <text evidence="1">The sequence shown here is derived from an EMBL/GenBank/DDBJ whole genome shotgun (WGS) entry which is preliminary data.</text>
</comment>